<evidence type="ECO:0000313" key="2">
    <source>
        <dbReference type="EMBL" id="KAJ9558563.1"/>
    </source>
</evidence>
<accession>A0AA38TXH4</accession>
<name>A0AA38TXH4_9ASTR</name>
<dbReference type="AlphaFoldDB" id="A0AA38TXH4"/>
<evidence type="ECO:0000259" key="1">
    <source>
        <dbReference type="Pfam" id="PF13966"/>
    </source>
</evidence>
<comment type="caution">
    <text evidence="2">The sequence shown here is derived from an EMBL/GenBank/DDBJ whole genome shotgun (WGS) entry which is preliminary data.</text>
</comment>
<dbReference type="Proteomes" id="UP001172457">
    <property type="component" value="Chromosome 3"/>
</dbReference>
<dbReference type="PANTHER" id="PTHR36617:SF16">
    <property type="entry name" value="OS04G0516500 PROTEIN"/>
    <property type="match status" value="1"/>
</dbReference>
<proteinExistence type="predicted"/>
<sequence length="313" mass="36403">MSNKGVWGSIATINKVIDKSNFCLNNLFQLKVGRGTRIRFWLDPWCGTDNLANRFPRLAAIDTNIGCSLADRTEWTTNGFVFRGCWRREIREGRETSEILMVNTLCNNVERWHWRLNESGIFSVASLRAAIDSLTLRSAGPVTVWNKFILTKVRIRNWQARIDRLPTKQNLMERGVVLDNDLCILCNEERETGDHILIRCRRAIEVRQAVNLWWNLLPSQPTSVQSFFEEIRGERRRGWCKIKEVAGQAYIWAVWNGRNGAIFNNKAFGPIRTANDVQSQVFFWCKSRDKRFRSLNWNTWCCNPSSYLSLYSG</sequence>
<dbReference type="PANTHER" id="PTHR36617">
    <property type="entry name" value="PROTEIN, PUTATIVE-RELATED"/>
    <property type="match status" value="1"/>
</dbReference>
<organism evidence="2 3">
    <name type="scientific">Centaurea solstitialis</name>
    <name type="common">yellow star-thistle</name>
    <dbReference type="NCBI Taxonomy" id="347529"/>
    <lineage>
        <taxon>Eukaryota</taxon>
        <taxon>Viridiplantae</taxon>
        <taxon>Streptophyta</taxon>
        <taxon>Embryophyta</taxon>
        <taxon>Tracheophyta</taxon>
        <taxon>Spermatophyta</taxon>
        <taxon>Magnoliopsida</taxon>
        <taxon>eudicotyledons</taxon>
        <taxon>Gunneridae</taxon>
        <taxon>Pentapetalae</taxon>
        <taxon>asterids</taxon>
        <taxon>campanulids</taxon>
        <taxon>Asterales</taxon>
        <taxon>Asteraceae</taxon>
        <taxon>Carduoideae</taxon>
        <taxon>Cardueae</taxon>
        <taxon>Centaureinae</taxon>
        <taxon>Centaurea</taxon>
    </lineage>
</organism>
<dbReference type="EMBL" id="JARYMX010000003">
    <property type="protein sequence ID" value="KAJ9558563.1"/>
    <property type="molecule type" value="Genomic_DNA"/>
</dbReference>
<evidence type="ECO:0000313" key="3">
    <source>
        <dbReference type="Proteomes" id="UP001172457"/>
    </source>
</evidence>
<reference evidence="2" key="1">
    <citation type="submission" date="2023-03" db="EMBL/GenBank/DDBJ databases">
        <title>Chromosome-scale reference genome and RAD-based genetic map of yellow starthistle (Centaurea solstitialis) reveal putative structural variation and QTLs associated with invader traits.</title>
        <authorList>
            <person name="Reatini B."/>
            <person name="Cang F.A."/>
            <person name="Jiang Q."/>
            <person name="Mckibben M.T.W."/>
            <person name="Barker M.S."/>
            <person name="Rieseberg L.H."/>
            <person name="Dlugosch K.M."/>
        </authorList>
    </citation>
    <scope>NUCLEOTIDE SEQUENCE</scope>
    <source>
        <strain evidence="2">CAN-66</strain>
        <tissue evidence="2">Leaf</tissue>
    </source>
</reference>
<keyword evidence="3" id="KW-1185">Reference proteome</keyword>
<protein>
    <recommendedName>
        <fullName evidence="1">Reverse transcriptase zinc-binding domain-containing protein</fullName>
    </recommendedName>
</protein>
<dbReference type="Pfam" id="PF13966">
    <property type="entry name" value="zf-RVT"/>
    <property type="match status" value="1"/>
</dbReference>
<feature type="domain" description="Reverse transcriptase zinc-binding" evidence="1">
    <location>
        <begin position="143"/>
        <end position="204"/>
    </location>
</feature>
<dbReference type="InterPro" id="IPR026960">
    <property type="entry name" value="RVT-Znf"/>
</dbReference>
<gene>
    <name evidence="2" type="ORF">OSB04_013177</name>
</gene>